<proteinExistence type="predicted"/>
<evidence type="ECO:0000313" key="3">
    <source>
        <dbReference type="Proteomes" id="UP001596138"/>
    </source>
</evidence>
<reference evidence="3" key="1">
    <citation type="journal article" date="2019" name="Int. J. Syst. Evol. Microbiol.">
        <title>The Global Catalogue of Microorganisms (GCM) 10K type strain sequencing project: providing services to taxonomists for standard genome sequencing and annotation.</title>
        <authorList>
            <consortium name="The Broad Institute Genomics Platform"/>
            <consortium name="The Broad Institute Genome Sequencing Center for Infectious Disease"/>
            <person name="Wu L."/>
            <person name="Ma J."/>
        </authorList>
    </citation>
    <scope>NUCLEOTIDE SEQUENCE [LARGE SCALE GENOMIC DNA]</scope>
    <source>
        <strain evidence="3">CGMCC 4.7317</strain>
    </source>
</reference>
<evidence type="ECO:0000313" key="2">
    <source>
        <dbReference type="EMBL" id="MFC6239243.1"/>
    </source>
</evidence>
<name>A0ABW1T5D4_9ACTN</name>
<comment type="caution">
    <text evidence="2">The sequence shown here is derived from an EMBL/GenBank/DDBJ whole genome shotgun (WGS) entry which is preliminary data.</text>
</comment>
<dbReference type="RefSeq" id="WP_386768461.1">
    <property type="nucleotide sequence ID" value="NZ_JBHSTI010000009.1"/>
</dbReference>
<feature type="domain" description="ChsH2 C-terminal OB-fold" evidence="1">
    <location>
        <begin position="2"/>
        <end position="69"/>
    </location>
</feature>
<protein>
    <submittedName>
        <fullName evidence="2">Zn-ribbon domain-containing OB-fold protein</fullName>
    </submittedName>
</protein>
<dbReference type="EMBL" id="JBHSTI010000009">
    <property type="protein sequence ID" value="MFC6239243.1"/>
    <property type="molecule type" value="Genomic_DNA"/>
</dbReference>
<dbReference type="Pfam" id="PF01796">
    <property type="entry name" value="OB_ChsH2_C"/>
    <property type="match status" value="1"/>
</dbReference>
<organism evidence="2 3">
    <name type="scientific">Longivirga aurantiaca</name>
    <dbReference type="NCBI Taxonomy" id="1837743"/>
    <lineage>
        <taxon>Bacteria</taxon>
        <taxon>Bacillati</taxon>
        <taxon>Actinomycetota</taxon>
        <taxon>Actinomycetes</taxon>
        <taxon>Sporichthyales</taxon>
        <taxon>Sporichthyaceae</taxon>
        <taxon>Longivirga</taxon>
    </lineage>
</organism>
<dbReference type="InterPro" id="IPR002878">
    <property type="entry name" value="ChsH2_C"/>
</dbReference>
<gene>
    <name evidence="2" type="ORF">ACFQGU_15295</name>
</gene>
<accession>A0ABW1T5D4</accession>
<evidence type="ECO:0000259" key="1">
    <source>
        <dbReference type="Pfam" id="PF01796"/>
    </source>
</evidence>
<dbReference type="SUPFAM" id="SSF50249">
    <property type="entry name" value="Nucleic acid-binding proteins"/>
    <property type="match status" value="1"/>
</dbReference>
<keyword evidence="3" id="KW-1185">Reference proteome</keyword>
<sequence length="86" mass="8930">MPVAGTGTVYTFSINTGQGAAGAILPGEHGFPYAVAVIELDSGPRMYSDFDTVDLPRLKIGARVQVVFEDIGGGMVGPNFVLTDPS</sequence>
<dbReference type="InterPro" id="IPR012340">
    <property type="entry name" value="NA-bd_OB-fold"/>
</dbReference>
<dbReference type="Proteomes" id="UP001596138">
    <property type="component" value="Unassembled WGS sequence"/>
</dbReference>